<proteinExistence type="predicted"/>
<sequence>MRKFVIAATCVALAGCGSSEVEAPEAEAENAEAQEFTLDSTAMGNIAGTYEVKFADGSVSMQTINPDGTYVDTTPDGTRIGGGTWRTGDNGTMCFDPEGNDPEECYTGGAPGEDGAFEMRGEDGTVQSSVRKVEAQAMAAPSE</sequence>
<dbReference type="GeneID" id="69697928"/>
<evidence type="ECO:0000256" key="1">
    <source>
        <dbReference type="SAM" id="MobiDB-lite"/>
    </source>
</evidence>
<dbReference type="Proteomes" id="UP000325385">
    <property type="component" value="Chromosome"/>
</dbReference>
<organism evidence="2 3">
    <name type="scientific">Qipengyuania flava</name>
    <dbReference type="NCBI Taxonomy" id="192812"/>
    <lineage>
        <taxon>Bacteria</taxon>
        <taxon>Pseudomonadati</taxon>
        <taxon>Pseudomonadota</taxon>
        <taxon>Alphaproteobacteria</taxon>
        <taxon>Sphingomonadales</taxon>
        <taxon>Erythrobacteraceae</taxon>
        <taxon>Qipengyuania</taxon>
    </lineage>
</organism>
<reference evidence="3" key="1">
    <citation type="submission" date="2018-09" db="EMBL/GenBank/DDBJ databases">
        <title>Nocardia yunnanensis sp. nov., an actinomycete isolated from a soil sample.</title>
        <authorList>
            <person name="Zhang J."/>
        </authorList>
    </citation>
    <scope>NUCLEOTIDE SEQUENCE [LARGE SCALE GENOMIC DNA]</scope>
    <source>
        <strain evidence="3">21-3</strain>
    </source>
</reference>
<protein>
    <submittedName>
        <fullName evidence="2">Uncharacterized protein</fullName>
    </submittedName>
</protein>
<feature type="region of interest" description="Disordered" evidence="1">
    <location>
        <begin position="66"/>
        <end position="85"/>
    </location>
</feature>
<dbReference type="EMBL" id="CP032228">
    <property type="protein sequence ID" value="QFI63817.1"/>
    <property type="molecule type" value="Genomic_DNA"/>
</dbReference>
<dbReference type="RefSeq" id="WP_151885937.1">
    <property type="nucleotide sequence ID" value="NZ_CP032228.1"/>
</dbReference>
<evidence type="ECO:0000313" key="3">
    <source>
        <dbReference type="Proteomes" id="UP000325385"/>
    </source>
</evidence>
<name>A0A5P6NCS8_9SPHN</name>
<dbReference type="AlphaFoldDB" id="A0A5P6NCS8"/>
<evidence type="ECO:0000313" key="2">
    <source>
        <dbReference type="EMBL" id="QFI63817.1"/>
    </source>
</evidence>
<feature type="compositionally biased region" description="Polar residues" evidence="1">
    <location>
        <begin position="66"/>
        <end position="76"/>
    </location>
</feature>
<dbReference type="PROSITE" id="PS51257">
    <property type="entry name" value="PROKAR_LIPOPROTEIN"/>
    <property type="match status" value="1"/>
</dbReference>
<accession>A0A5P6NCS8</accession>
<gene>
    <name evidence="2" type="ORF">D0Y83_11470</name>
</gene>